<gene>
    <name evidence="3" type="ORF">I8U22_05830</name>
</gene>
<accession>A0ABS0QGM1</accession>
<dbReference type="Pfam" id="PF00561">
    <property type="entry name" value="Abhydrolase_1"/>
    <property type="match status" value="1"/>
</dbReference>
<dbReference type="InterPro" id="IPR000073">
    <property type="entry name" value="AB_hydrolase_1"/>
</dbReference>
<organism evidence="3 4">
    <name type="scientific">Thermoactinomyces vulgaris</name>
    <dbReference type="NCBI Taxonomy" id="2026"/>
    <lineage>
        <taxon>Bacteria</taxon>
        <taxon>Bacillati</taxon>
        <taxon>Bacillota</taxon>
        <taxon>Bacilli</taxon>
        <taxon>Bacillales</taxon>
        <taxon>Thermoactinomycetaceae</taxon>
        <taxon>Thermoactinomyces</taxon>
    </lineage>
</organism>
<dbReference type="Gene3D" id="3.40.50.1820">
    <property type="entry name" value="alpha/beta hydrolase"/>
    <property type="match status" value="1"/>
</dbReference>
<dbReference type="EMBL" id="JAECVU010000002">
    <property type="protein sequence ID" value="MBH8588340.1"/>
    <property type="molecule type" value="Genomic_DNA"/>
</dbReference>
<reference evidence="3 4" key="1">
    <citation type="submission" date="2020-12" db="EMBL/GenBank/DDBJ databases">
        <title>WGS of Thermoactinomyces spp.</title>
        <authorList>
            <person name="Cheng K."/>
        </authorList>
    </citation>
    <scope>NUCLEOTIDE SEQUENCE [LARGE SCALE GENOMIC DNA]</scope>
    <source>
        <strain evidence="4">CICC 10650\ACCC 41061</strain>
    </source>
</reference>
<sequence length="259" mass="29240">MPFLDCGGTRLYYESEGNGPAIIFIHPPLITSRVFRYQKEDLKHRYQLILFDVRGHGFSGPSRQPVTYPLIIQDLCRLMDHLQIEKAYLAGYSTGGSVALNALHRHPERFLGGILISALSEISDPIIQAELDLAVALCNRIGFPFLSRGICMANAGSRKMFSYLHAAARVGNPENIKQYFQYSQTFNGTKLLPGIQAPVLVFSGTRNDRFRKYTEVLTKNLPNSTHFPLNHKPHHLITRAARQLNQAVRAWLALYETTD</sequence>
<evidence type="ECO:0000313" key="4">
    <source>
        <dbReference type="Proteomes" id="UP000641910"/>
    </source>
</evidence>
<dbReference type="Proteomes" id="UP000641910">
    <property type="component" value="Unassembled WGS sequence"/>
</dbReference>
<protein>
    <submittedName>
        <fullName evidence="3">Alpha/beta hydrolase</fullName>
    </submittedName>
</protein>
<feature type="domain" description="AB hydrolase-1" evidence="2">
    <location>
        <begin position="20"/>
        <end position="129"/>
    </location>
</feature>
<evidence type="ECO:0000256" key="1">
    <source>
        <dbReference type="ARBA" id="ARBA00022801"/>
    </source>
</evidence>
<proteinExistence type="predicted"/>
<evidence type="ECO:0000313" key="3">
    <source>
        <dbReference type="EMBL" id="MBH8588340.1"/>
    </source>
</evidence>
<keyword evidence="4" id="KW-1185">Reference proteome</keyword>
<evidence type="ECO:0000259" key="2">
    <source>
        <dbReference type="Pfam" id="PF00561"/>
    </source>
</evidence>
<dbReference type="PANTHER" id="PTHR43798:SF31">
    <property type="entry name" value="AB HYDROLASE SUPERFAMILY PROTEIN YCLE"/>
    <property type="match status" value="1"/>
</dbReference>
<dbReference type="GO" id="GO:0016787">
    <property type="term" value="F:hydrolase activity"/>
    <property type="evidence" value="ECO:0007669"/>
    <property type="project" value="UniProtKB-KW"/>
</dbReference>
<dbReference type="SUPFAM" id="SSF53474">
    <property type="entry name" value="alpha/beta-Hydrolases"/>
    <property type="match status" value="1"/>
</dbReference>
<comment type="caution">
    <text evidence="3">The sequence shown here is derived from an EMBL/GenBank/DDBJ whole genome shotgun (WGS) entry which is preliminary data.</text>
</comment>
<dbReference type="RefSeq" id="WP_037993097.1">
    <property type="nucleotide sequence ID" value="NZ_CP036487.1"/>
</dbReference>
<keyword evidence="1 3" id="KW-0378">Hydrolase</keyword>
<name>A0ABS0QGM1_THEVU</name>
<dbReference type="InterPro" id="IPR029058">
    <property type="entry name" value="AB_hydrolase_fold"/>
</dbReference>
<dbReference type="PANTHER" id="PTHR43798">
    <property type="entry name" value="MONOACYLGLYCEROL LIPASE"/>
    <property type="match status" value="1"/>
</dbReference>
<dbReference type="InterPro" id="IPR050266">
    <property type="entry name" value="AB_hydrolase_sf"/>
</dbReference>